<keyword evidence="3" id="KW-0378">Hydrolase</keyword>
<protein>
    <submittedName>
        <fullName evidence="3">Putative xylanase/chitin deacetylase</fullName>
    </submittedName>
</protein>
<dbReference type="Gene3D" id="3.20.20.370">
    <property type="entry name" value="Glycoside hydrolase/deacetylase"/>
    <property type="match status" value="1"/>
</dbReference>
<proteinExistence type="predicted"/>
<dbReference type="Proteomes" id="UP000010797">
    <property type="component" value="Chromosome"/>
</dbReference>
<name>L0FCC2_DESDL</name>
<sequence length="319" mass="36777">MNNKVSIIMYHYVRSIASSRYSDIKGLDLVLFRQQIAFLKEYGNFISFEQLLEAIDGGRALPKKSVLLTFDDGYIDHYTNVFPILKENGIQGFFSMPGKILAEHKLLDVNMIHFILASTPIDKLLSFVYDRLDYYRGNEFDIPANEELYIKLAKANRFDSAEVIFVKRLLQVELEENLRHLIVKELFNKCVGMSEEAFAQELYMSEDQVRLMSKEGMLFGIHGYDHYWMNRLTQEQLQNDIQNALQVFDGIVDPNHWICCYPYGSCSETVIDYVKSQGAIAGVTTEVALADISVCDRFILPRFDTNDFPPKSENFKCSN</sequence>
<dbReference type="GO" id="GO:0045493">
    <property type="term" value="P:xylan catabolic process"/>
    <property type="evidence" value="ECO:0007669"/>
    <property type="project" value="UniProtKB-KW"/>
</dbReference>
<keyword evidence="3" id="KW-0858">Xylan degradation</keyword>
<dbReference type="InterPro" id="IPR002509">
    <property type="entry name" value="NODB_dom"/>
</dbReference>
<evidence type="ECO:0000313" key="3">
    <source>
        <dbReference type="EMBL" id="AGA70583.1"/>
    </source>
</evidence>
<feature type="domain" description="NodB homology" evidence="2">
    <location>
        <begin position="64"/>
        <end position="319"/>
    </location>
</feature>
<accession>L0FCC2</accession>
<reference evidence="4" key="1">
    <citation type="submission" date="2012-02" db="EMBL/GenBank/DDBJ databases">
        <title>Complete sequence of Desulfitobacterium dichloroeliminans LMG P-21439.</title>
        <authorList>
            <person name="Lucas S."/>
            <person name="Han J."/>
            <person name="Lapidus A."/>
            <person name="Cheng J.-F."/>
            <person name="Goodwin L."/>
            <person name="Pitluck S."/>
            <person name="Peters L."/>
            <person name="Ovchinnikova G."/>
            <person name="Teshima H."/>
            <person name="Detter J.C."/>
            <person name="Han C."/>
            <person name="Tapia R."/>
            <person name="Land M."/>
            <person name="Hauser L."/>
            <person name="Kyrpides N."/>
            <person name="Ivanova N."/>
            <person name="Pagani I."/>
            <person name="Kruse T."/>
            <person name="de Vos W.M."/>
            <person name="Boon N."/>
            <person name="Smidt H."/>
            <person name="Woyke T."/>
        </authorList>
    </citation>
    <scope>NUCLEOTIDE SEQUENCE [LARGE SCALE GENOMIC DNA]</scope>
    <source>
        <strain evidence="4">LMG P-21439 / DCA1</strain>
    </source>
</reference>
<dbReference type="SUPFAM" id="SSF88713">
    <property type="entry name" value="Glycoside hydrolase/deacetylase"/>
    <property type="match status" value="1"/>
</dbReference>
<dbReference type="GO" id="GO:0016798">
    <property type="term" value="F:hydrolase activity, acting on glycosyl bonds"/>
    <property type="evidence" value="ECO:0007669"/>
    <property type="project" value="UniProtKB-KW"/>
</dbReference>
<dbReference type="InterPro" id="IPR011330">
    <property type="entry name" value="Glyco_hydro/deAcase_b/a-brl"/>
</dbReference>
<evidence type="ECO:0000256" key="1">
    <source>
        <dbReference type="ARBA" id="ARBA00022729"/>
    </source>
</evidence>
<dbReference type="Pfam" id="PF01522">
    <property type="entry name" value="Polysacc_deac_1"/>
    <property type="match status" value="2"/>
</dbReference>
<evidence type="ECO:0000259" key="2">
    <source>
        <dbReference type="PROSITE" id="PS51677"/>
    </source>
</evidence>
<dbReference type="KEGG" id="ddl:Desdi_3189"/>
<dbReference type="RefSeq" id="WP_015263543.1">
    <property type="nucleotide sequence ID" value="NC_019903.1"/>
</dbReference>
<dbReference type="STRING" id="871963.Desdi_3189"/>
<dbReference type="eggNOG" id="COG0726">
    <property type="taxonomic scope" value="Bacteria"/>
</dbReference>
<dbReference type="PANTHER" id="PTHR34216">
    <property type="match status" value="1"/>
</dbReference>
<dbReference type="InterPro" id="IPR051398">
    <property type="entry name" value="Polysacch_Deacetylase"/>
</dbReference>
<keyword evidence="3" id="KW-0624">Polysaccharide degradation</keyword>
<organism evidence="3 4">
    <name type="scientific">Desulfitobacterium dichloroeliminans (strain LMG P-21439 / DCA1)</name>
    <dbReference type="NCBI Taxonomy" id="871963"/>
    <lineage>
        <taxon>Bacteria</taxon>
        <taxon>Bacillati</taxon>
        <taxon>Bacillota</taxon>
        <taxon>Clostridia</taxon>
        <taxon>Eubacteriales</taxon>
        <taxon>Desulfitobacteriaceae</taxon>
        <taxon>Desulfitobacterium</taxon>
    </lineage>
</organism>
<keyword evidence="3" id="KW-0326">Glycosidase</keyword>
<keyword evidence="1" id="KW-0732">Signal</keyword>
<dbReference type="HOGENOM" id="CLU_030024_6_1_9"/>
<dbReference type="AlphaFoldDB" id="L0FCC2"/>
<dbReference type="EMBL" id="CP003344">
    <property type="protein sequence ID" value="AGA70583.1"/>
    <property type="molecule type" value="Genomic_DNA"/>
</dbReference>
<keyword evidence="3" id="KW-0119">Carbohydrate metabolism</keyword>
<dbReference type="PANTHER" id="PTHR34216:SF7">
    <property type="entry name" value="POLY-BETA-1,6-N-ACETYL-D-GLUCOSAMINE N-DEACETYLASE"/>
    <property type="match status" value="1"/>
</dbReference>
<evidence type="ECO:0000313" key="4">
    <source>
        <dbReference type="Proteomes" id="UP000010797"/>
    </source>
</evidence>
<gene>
    <name evidence="3" type="ordered locus">Desdi_3189</name>
</gene>
<keyword evidence="4" id="KW-1185">Reference proteome</keyword>
<dbReference type="GO" id="GO:0016810">
    <property type="term" value="F:hydrolase activity, acting on carbon-nitrogen (but not peptide) bonds"/>
    <property type="evidence" value="ECO:0007669"/>
    <property type="project" value="InterPro"/>
</dbReference>
<dbReference type="PROSITE" id="PS51677">
    <property type="entry name" value="NODB"/>
    <property type="match status" value="1"/>
</dbReference>
<dbReference type="CDD" id="cd10971">
    <property type="entry name" value="CE4_DAC_u2_5s"/>
    <property type="match status" value="1"/>
</dbReference>